<feature type="compositionally biased region" description="Acidic residues" evidence="1">
    <location>
        <begin position="405"/>
        <end position="455"/>
    </location>
</feature>
<keyword evidence="2" id="KW-0732">Signal</keyword>
<feature type="signal peptide" evidence="2">
    <location>
        <begin position="1"/>
        <end position="20"/>
    </location>
</feature>
<dbReference type="OrthoDB" id="5310497at2759"/>
<feature type="region of interest" description="Disordered" evidence="1">
    <location>
        <begin position="110"/>
        <end position="145"/>
    </location>
</feature>
<proteinExistence type="predicted"/>
<dbReference type="Proteomes" id="UP000474640">
    <property type="component" value="Unassembled WGS sequence"/>
</dbReference>
<dbReference type="PANTHER" id="PTHR34618">
    <property type="entry name" value="SURFACE PROTEIN MAS1, PUTATIVE-RELATED"/>
    <property type="match status" value="1"/>
</dbReference>
<accession>A0A7C8RKH9</accession>
<evidence type="ECO:0000313" key="3">
    <source>
        <dbReference type="EMBL" id="KAF3285566.1"/>
    </source>
</evidence>
<protein>
    <submittedName>
        <fullName evidence="3">Uncharacterized protein</fullName>
    </submittedName>
</protein>
<evidence type="ECO:0000256" key="1">
    <source>
        <dbReference type="SAM" id="MobiDB-lite"/>
    </source>
</evidence>
<name>A0A7C8RKH9_ORBOL</name>
<dbReference type="InterPro" id="IPR021476">
    <property type="entry name" value="Egh16-like"/>
</dbReference>
<dbReference type="EMBL" id="JAABOJ010000007">
    <property type="protein sequence ID" value="KAF3285566.1"/>
    <property type="molecule type" value="Genomic_DNA"/>
</dbReference>
<reference evidence="3 4" key="1">
    <citation type="submission" date="2020-01" db="EMBL/GenBank/DDBJ databases">
        <authorList>
            <person name="Palmer J.M."/>
        </authorList>
    </citation>
    <scope>NUCLEOTIDE SEQUENCE [LARGE SCALE GENOMIC DNA]</scope>
    <source>
        <strain evidence="3 4">TWF970</strain>
    </source>
</reference>
<organism evidence="3 4">
    <name type="scientific">Orbilia oligospora</name>
    <name type="common">Nematode-trapping fungus</name>
    <name type="synonym">Arthrobotrys oligospora</name>
    <dbReference type="NCBI Taxonomy" id="2813651"/>
    <lineage>
        <taxon>Eukaryota</taxon>
        <taxon>Fungi</taxon>
        <taxon>Dikarya</taxon>
        <taxon>Ascomycota</taxon>
        <taxon>Pezizomycotina</taxon>
        <taxon>Orbiliomycetes</taxon>
        <taxon>Orbiliales</taxon>
        <taxon>Orbiliaceae</taxon>
        <taxon>Orbilia</taxon>
    </lineage>
</organism>
<gene>
    <name evidence="3" type="ORF">TWF970_010609</name>
</gene>
<dbReference type="Pfam" id="PF11327">
    <property type="entry name" value="Egh16-like"/>
    <property type="match status" value="1"/>
</dbReference>
<evidence type="ECO:0000256" key="2">
    <source>
        <dbReference type="SAM" id="SignalP"/>
    </source>
</evidence>
<comment type="caution">
    <text evidence="3">The sequence shown here is derived from an EMBL/GenBank/DDBJ whole genome shotgun (WGS) entry which is preliminary data.</text>
</comment>
<feature type="chain" id="PRO_5029006060" evidence="2">
    <location>
        <begin position="21"/>
        <end position="455"/>
    </location>
</feature>
<feature type="compositionally biased region" description="Acidic residues" evidence="1">
    <location>
        <begin position="358"/>
        <end position="379"/>
    </location>
</feature>
<dbReference type="PANTHER" id="PTHR34618:SF1">
    <property type="entry name" value="SECRETED PROTEIN"/>
    <property type="match status" value="1"/>
</dbReference>
<evidence type="ECO:0000313" key="4">
    <source>
        <dbReference type="Proteomes" id="UP000474640"/>
    </source>
</evidence>
<feature type="region of interest" description="Disordered" evidence="1">
    <location>
        <begin position="341"/>
        <end position="455"/>
    </location>
</feature>
<dbReference type="AlphaFoldDB" id="A0A7C8RKH9"/>
<sequence>MLISKLLCSILAIAPTLSSAHSIVIGAVGDADKSVKGHAIGMVEGTSRKDANQYSGLRDAAIFSFPTIPNRWCKKCVKRYKPKCGSCLSSCWKKKYGKKGRARRLLRRTNAKKKQAAKKQPAAKKKATAKKAKTVKKKTTTKKKKTVKAKVKAKKTGKCLKYIKNCKKCPVYDFNCAKCRTPLVNGCGRTFMVQQSPLYDIDGGAKAGKMCCGAKSPYYGLGSLNIQNWVNKMAQKNSIPKVRSGGYLELKIHQVNADGGGPYHCIVDKMGTGAHFDQTRLRIIGKNVPGKNGISKYKFKKWKLIVQMPTNLGCSGSYNGANNVCMVRCNNGAPNGPFGGCIPVQQVGGDPSPPPENDYSDPPEDEDVAGEEHLTDDDNAYIQGKPAEQDDGSEETSGYGPVGTESEDDPDAVEEDDDGEEGGEEGEEGEGGEEAVEGEEEGESEEEADADKAEE</sequence>